<feature type="transmembrane region" description="Helical" evidence="1">
    <location>
        <begin position="103"/>
        <end position="128"/>
    </location>
</feature>
<keyword evidence="2" id="KW-0732">Signal</keyword>
<dbReference type="Pfam" id="PF18895">
    <property type="entry name" value="T4SS_pilin"/>
    <property type="match status" value="1"/>
</dbReference>
<comment type="caution">
    <text evidence="3">The sequence shown here is derived from an EMBL/GenBank/DDBJ whole genome shotgun (WGS) entry which is preliminary data.</text>
</comment>
<keyword evidence="1" id="KW-1133">Transmembrane helix</keyword>
<name>A0A2M6WP67_9BACT</name>
<evidence type="ECO:0000313" key="3">
    <source>
        <dbReference type="EMBL" id="PIT94524.1"/>
    </source>
</evidence>
<evidence type="ECO:0000256" key="2">
    <source>
        <dbReference type="SAM" id="SignalP"/>
    </source>
</evidence>
<feature type="transmembrane region" description="Helical" evidence="1">
    <location>
        <begin position="60"/>
        <end position="82"/>
    </location>
</feature>
<feature type="chain" id="PRO_5014663208" evidence="2">
    <location>
        <begin position="28"/>
        <end position="135"/>
    </location>
</feature>
<dbReference type="AlphaFoldDB" id="A0A2M6WP67"/>
<organism evidence="3 4">
    <name type="scientific">Candidatus Falkowbacteria bacterium CG10_big_fil_rev_8_21_14_0_10_39_9</name>
    <dbReference type="NCBI Taxonomy" id="1974566"/>
    <lineage>
        <taxon>Bacteria</taxon>
        <taxon>Candidatus Falkowiibacteriota</taxon>
    </lineage>
</organism>
<keyword evidence="1" id="KW-0812">Transmembrane</keyword>
<reference evidence="4" key="1">
    <citation type="submission" date="2017-09" db="EMBL/GenBank/DDBJ databases">
        <title>Depth-based differentiation of microbial function through sediment-hosted aquifers and enrichment of novel symbionts in the deep terrestrial subsurface.</title>
        <authorList>
            <person name="Probst A.J."/>
            <person name="Ladd B."/>
            <person name="Jarett J.K."/>
            <person name="Geller-Mcgrath D.E."/>
            <person name="Sieber C.M.K."/>
            <person name="Emerson J.B."/>
            <person name="Anantharaman K."/>
            <person name="Thomas B.C."/>
            <person name="Malmstrom R."/>
            <person name="Stieglmeier M."/>
            <person name="Klingl A."/>
            <person name="Woyke T."/>
            <person name="Ryan C.M."/>
            <person name="Banfield J.F."/>
        </authorList>
    </citation>
    <scope>NUCLEOTIDE SEQUENCE [LARGE SCALE GENOMIC DNA]</scope>
</reference>
<gene>
    <name evidence="3" type="ORF">COT98_03355</name>
</gene>
<accession>A0A2M6WP67</accession>
<sequence length="135" mass="14598">MIKKYIKKLTVLVSSLVVLLLAKSVLAYSFASSTGLDTTARQTGHYDQRLFGAGMTLEGGISSILTAALSFLGVIFLLLMIYGGITWMTARGNEKNVDQAKDIIFDSIIGLVIVIAAYAITFFVTSVFSNQTLHP</sequence>
<dbReference type="Proteomes" id="UP000228900">
    <property type="component" value="Unassembled WGS sequence"/>
</dbReference>
<protein>
    <submittedName>
        <fullName evidence="3">Uncharacterized protein</fullName>
    </submittedName>
</protein>
<evidence type="ECO:0000256" key="1">
    <source>
        <dbReference type="SAM" id="Phobius"/>
    </source>
</evidence>
<dbReference type="InterPro" id="IPR043993">
    <property type="entry name" value="T4SS_pilin"/>
</dbReference>
<proteinExistence type="predicted"/>
<feature type="signal peptide" evidence="2">
    <location>
        <begin position="1"/>
        <end position="27"/>
    </location>
</feature>
<evidence type="ECO:0000313" key="4">
    <source>
        <dbReference type="Proteomes" id="UP000228900"/>
    </source>
</evidence>
<dbReference type="EMBL" id="PFAQ01000045">
    <property type="protein sequence ID" value="PIT94524.1"/>
    <property type="molecule type" value="Genomic_DNA"/>
</dbReference>
<keyword evidence="1" id="KW-0472">Membrane</keyword>